<evidence type="ECO:0000256" key="1">
    <source>
        <dbReference type="ARBA" id="ARBA00005820"/>
    </source>
</evidence>
<feature type="domain" description="OmpR/PhoB-type" evidence="6">
    <location>
        <begin position="1"/>
        <end position="90"/>
    </location>
</feature>
<reference evidence="7 8" key="1">
    <citation type="submission" date="2019-06" db="EMBL/GenBank/DDBJ databases">
        <title>Sequencing the genomes of 1000 actinobacteria strains.</title>
        <authorList>
            <person name="Klenk H.-P."/>
        </authorList>
    </citation>
    <scope>NUCLEOTIDE SEQUENCE [LARGE SCALE GENOMIC DNA]</scope>
    <source>
        <strain evidence="7 8">DSM 25218</strain>
    </source>
</reference>
<dbReference type="InterPro" id="IPR001867">
    <property type="entry name" value="OmpR/PhoB-type_DNA-bd"/>
</dbReference>
<dbReference type="InterPro" id="IPR016032">
    <property type="entry name" value="Sig_transdc_resp-reg_C-effctor"/>
</dbReference>
<dbReference type="GO" id="GO:0003677">
    <property type="term" value="F:DNA binding"/>
    <property type="evidence" value="ECO:0007669"/>
    <property type="project" value="UniProtKB-UniRule"/>
</dbReference>
<dbReference type="Pfam" id="PF13191">
    <property type="entry name" value="AAA_16"/>
    <property type="match status" value="1"/>
</dbReference>
<dbReference type="OrthoDB" id="4326794at2"/>
<organism evidence="7 8">
    <name type="scientific">Nocardioides albertanoniae</name>
    <dbReference type="NCBI Taxonomy" id="1175486"/>
    <lineage>
        <taxon>Bacteria</taxon>
        <taxon>Bacillati</taxon>
        <taxon>Actinomycetota</taxon>
        <taxon>Actinomycetes</taxon>
        <taxon>Propionibacteriales</taxon>
        <taxon>Nocardioidaceae</taxon>
        <taxon>Nocardioides</taxon>
    </lineage>
</organism>
<evidence type="ECO:0000256" key="3">
    <source>
        <dbReference type="ARBA" id="ARBA00023125"/>
    </source>
</evidence>
<dbReference type="EMBL" id="VFOV01000001">
    <property type="protein sequence ID" value="TQL67405.1"/>
    <property type="molecule type" value="Genomic_DNA"/>
</dbReference>
<keyword evidence="8" id="KW-1185">Reference proteome</keyword>
<dbReference type="InterPro" id="IPR011990">
    <property type="entry name" value="TPR-like_helical_dom_sf"/>
</dbReference>
<dbReference type="PANTHER" id="PTHR35807">
    <property type="entry name" value="TRANSCRIPTIONAL REGULATOR REDD-RELATED"/>
    <property type="match status" value="1"/>
</dbReference>
<dbReference type="PRINTS" id="PR00364">
    <property type="entry name" value="DISEASERSIST"/>
</dbReference>
<evidence type="ECO:0000256" key="5">
    <source>
        <dbReference type="PROSITE-ProRule" id="PRU01091"/>
    </source>
</evidence>
<dbReference type="PANTHER" id="PTHR35807:SF1">
    <property type="entry name" value="TRANSCRIPTIONAL REGULATOR REDD"/>
    <property type="match status" value="1"/>
</dbReference>
<dbReference type="Gene3D" id="3.40.50.300">
    <property type="entry name" value="P-loop containing nucleotide triphosphate hydrolases"/>
    <property type="match status" value="1"/>
</dbReference>
<dbReference type="RefSeq" id="WP_141779509.1">
    <property type="nucleotide sequence ID" value="NZ_VFOV01000001.1"/>
</dbReference>
<dbReference type="Proteomes" id="UP000320209">
    <property type="component" value="Unassembled WGS sequence"/>
</dbReference>
<dbReference type="CDD" id="cd15831">
    <property type="entry name" value="BTAD"/>
    <property type="match status" value="1"/>
</dbReference>
<dbReference type="PROSITE" id="PS51755">
    <property type="entry name" value="OMPR_PHOB"/>
    <property type="match status" value="1"/>
</dbReference>
<dbReference type="SUPFAM" id="SSF52540">
    <property type="entry name" value="P-loop containing nucleoside triphosphate hydrolases"/>
    <property type="match status" value="1"/>
</dbReference>
<dbReference type="SMART" id="SM00862">
    <property type="entry name" value="Trans_reg_C"/>
    <property type="match status" value="1"/>
</dbReference>
<protein>
    <submittedName>
        <fullName evidence="7">DNA-binding SARP family transcriptional activator</fullName>
    </submittedName>
</protein>
<comment type="caution">
    <text evidence="7">The sequence shown here is derived from an EMBL/GenBank/DDBJ whole genome shotgun (WGS) entry which is preliminary data.</text>
</comment>
<dbReference type="InterPro" id="IPR027417">
    <property type="entry name" value="P-loop_NTPase"/>
</dbReference>
<dbReference type="SMART" id="SM01043">
    <property type="entry name" value="BTAD"/>
    <property type="match status" value="1"/>
</dbReference>
<dbReference type="Gene3D" id="1.10.10.10">
    <property type="entry name" value="Winged helix-like DNA-binding domain superfamily/Winged helix DNA-binding domain"/>
    <property type="match status" value="1"/>
</dbReference>
<dbReference type="GO" id="GO:0000160">
    <property type="term" value="P:phosphorelay signal transduction system"/>
    <property type="evidence" value="ECO:0007669"/>
    <property type="project" value="InterPro"/>
</dbReference>
<feature type="DNA-binding region" description="OmpR/PhoB-type" evidence="5">
    <location>
        <begin position="1"/>
        <end position="90"/>
    </location>
</feature>
<comment type="similarity">
    <text evidence="1">Belongs to the AfsR/DnrI/RedD regulatory family.</text>
</comment>
<dbReference type="InterPro" id="IPR005158">
    <property type="entry name" value="BTAD"/>
</dbReference>
<dbReference type="Pfam" id="PF03704">
    <property type="entry name" value="BTAD"/>
    <property type="match status" value="1"/>
</dbReference>
<dbReference type="GO" id="GO:0006355">
    <property type="term" value="P:regulation of DNA-templated transcription"/>
    <property type="evidence" value="ECO:0007669"/>
    <property type="project" value="InterPro"/>
</dbReference>
<dbReference type="GO" id="GO:0043531">
    <property type="term" value="F:ADP binding"/>
    <property type="evidence" value="ECO:0007669"/>
    <property type="project" value="InterPro"/>
</dbReference>
<dbReference type="Gene3D" id="1.25.40.10">
    <property type="entry name" value="Tetratricopeptide repeat domain"/>
    <property type="match status" value="3"/>
</dbReference>
<dbReference type="Pfam" id="PF00486">
    <property type="entry name" value="Trans_reg_C"/>
    <property type="match status" value="1"/>
</dbReference>
<dbReference type="InterPro" id="IPR041664">
    <property type="entry name" value="AAA_16"/>
</dbReference>
<dbReference type="SUPFAM" id="SSF46894">
    <property type="entry name" value="C-terminal effector domain of the bipartite response regulators"/>
    <property type="match status" value="1"/>
</dbReference>
<evidence type="ECO:0000313" key="7">
    <source>
        <dbReference type="EMBL" id="TQL67405.1"/>
    </source>
</evidence>
<accession>A0A543A487</accession>
<dbReference type="InterPro" id="IPR051677">
    <property type="entry name" value="AfsR-DnrI-RedD_regulator"/>
</dbReference>
<keyword evidence="2" id="KW-0805">Transcription regulation</keyword>
<proteinExistence type="inferred from homology"/>
<sequence>MDFQVLGPVRIVADGRRLPGPAPIRQGLLSVLLARANAPVATDLLLDAIWGDHPREVSLQRLQVTVHRLRKSLDVPDRLTHTDGHYVLRVEDGELDSDRFLELVRSASTTADPAERAALLRSALALWRGTPFQGVDLGELWSHAQLLTERRQMALEELYAAELDCGRHLEVVADLADAARRHPLQERLQALLMTALHRAGRQAEALEVYHAARRHLLDELGLEPGPELQRTERRILLGEDAEVAPRPQAPLLRPAQLPAPPGELVGRRPERDVLDGVLAEVPGMTARLVLLTGTAGVGKTALATSWAHEHREDFPDGQLYVDLRGFSPDDPVPAFTALAGFLVALGERRTTLPPDLSERAALFRTLTHDRRLVIMLDNALAADQVRPLLPGGTSCFVIVTSRGALSGLSTSQGAHRLDLGPLSEDESLALLRSSLAPDLADTGAAARLVEHCAGLPLALRVAAERLHGQHRPGIAQLVAELDAERSHLDLLETGDVHTSIRGVLSWSYQRLSPDAARLFRLCGFRCRHPHHYLDAQQAAALLDAPGLGGMRGLLDELVRFGLARRAAPDRYALHSLLQAYAEDLANLHDDKAASHDRLLGYWLDTIARAASLIHPVEAVRRSIPGQSGRAAALDMCATALRWLDARRSELLCIADFGIPEYPIDLSLMLWPYLDLGRHDDIAGHLHASAREAARSLGDREAEGIIVRSLGVRELRLGRLDAAGELLREALRIHDDHPEAALRATTTAFLAETLAASGRASEAYAAADSVSDAHRSGSIDVSSLTLLPLARAYYLGGRAHDAARWLTEAHEVAQRQRHRPVQVRALLELAAVHHSRGRTSAALVCSRQAAVLAEEHGIETPECATGLEACLDAVVPPPRSRTTDESALKVPSATL</sequence>
<gene>
    <name evidence="7" type="ORF">FB381_1281</name>
</gene>
<dbReference type="SUPFAM" id="SSF48452">
    <property type="entry name" value="TPR-like"/>
    <property type="match status" value="2"/>
</dbReference>
<keyword evidence="3 5" id="KW-0238">DNA-binding</keyword>
<evidence type="ECO:0000256" key="2">
    <source>
        <dbReference type="ARBA" id="ARBA00023015"/>
    </source>
</evidence>
<keyword evidence="4" id="KW-0804">Transcription</keyword>
<dbReference type="InterPro" id="IPR036388">
    <property type="entry name" value="WH-like_DNA-bd_sf"/>
</dbReference>
<evidence type="ECO:0000256" key="4">
    <source>
        <dbReference type="ARBA" id="ARBA00023163"/>
    </source>
</evidence>
<evidence type="ECO:0000313" key="8">
    <source>
        <dbReference type="Proteomes" id="UP000320209"/>
    </source>
</evidence>
<name>A0A543A487_9ACTN</name>
<dbReference type="AlphaFoldDB" id="A0A543A487"/>
<evidence type="ECO:0000259" key="6">
    <source>
        <dbReference type="PROSITE" id="PS51755"/>
    </source>
</evidence>